<feature type="region of interest" description="Disordered" evidence="1">
    <location>
        <begin position="1"/>
        <end position="77"/>
    </location>
</feature>
<dbReference type="AlphaFoldDB" id="A0A7V7G089"/>
<proteinExistence type="predicted"/>
<dbReference type="EMBL" id="VTPY01000003">
    <property type="protein sequence ID" value="KAA0012746.1"/>
    <property type="molecule type" value="Genomic_DNA"/>
</dbReference>
<reference evidence="2 3" key="1">
    <citation type="submission" date="2019-08" db="EMBL/GenBank/DDBJ databases">
        <title>Bioinformatics analysis of the strain L3 and L5.</title>
        <authorList>
            <person name="Li X."/>
        </authorList>
    </citation>
    <scope>NUCLEOTIDE SEQUENCE [LARGE SCALE GENOMIC DNA]</scope>
    <source>
        <strain evidence="2 3">L5</strain>
    </source>
</reference>
<evidence type="ECO:0000256" key="1">
    <source>
        <dbReference type="SAM" id="MobiDB-lite"/>
    </source>
</evidence>
<accession>A0A7V7G089</accession>
<feature type="compositionally biased region" description="Basic and acidic residues" evidence="1">
    <location>
        <begin position="1"/>
        <end position="19"/>
    </location>
</feature>
<keyword evidence="3" id="KW-1185">Reference proteome</keyword>
<feature type="compositionally biased region" description="Basic and acidic residues" evidence="1">
    <location>
        <begin position="28"/>
        <end position="49"/>
    </location>
</feature>
<gene>
    <name evidence="2" type="ORF">F0A17_07325</name>
</gene>
<protein>
    <submittedName>
        <fullName evidence="2">Uncharacterized protein</fullName>
    </submittedName>
</protein>
<feature type="compositionally biased region" description="Low complexity" evidence="1">
    <location>
        <begin position="50"/>
        <end position="77"/>
    </location>
</feature>
<name>A0A7V7G089_9GAMM</name>
<evidence type="ECO:0000313" key="3">
    <source>
        <dbReference type="Proteomes" id="UP000486760"/>
    </source>
</evidence>
<organism evidence="2 3">
    <name type="scientific">Billgrantia pellis</name>
    <dbReference type="NCBI Taxonomy" id="2606936"/>
    <lineage>
        <taxon>Bacteria</taxon>
        <taxon>Pseudomonadati</taxon>
        <taxon>Pseudomonadota</taxon>
        <taxon>Gammaproteobacteria</taxon>
        <taxon>Oceanospirillales</taxon>
        <taxon>Halomonadaceae</taxon>
        <taxon>Billgrantia</taxon>
    </lineage>
</organism>
<evidence type="ECO:0000313" key="2">
    <source>
        <dbReference type="EMBL" id="KAA0012746.1"/>
    </source>
</evidence>
<comment type="caution">
    <text evidence="2">The sequence shown here is derived from an EMBL/GenBank/DDBJ whole genome shotgun (WGS) entry which is preliminary data.</text>
</comment>
<dbReference type="Proteomes" id="UP000486760">
    <property type="component" value="Unassembled WGS sequence"/>
</dbReference>
<sequence length="77" mass="8837">MPAHGNRESPRDRDGPGKRADRHRPRSRLRERAGRVRSRRLDGRRDGQGRLRPVGSGRRRPAASSRWRSSPSGYPSR</sequence>